<evidence type="ECO:0000313" key="8">
    <source>
        <dbReference type="EMBL" id="TDY61196.1"/>
    </source>
</evidence>
<evidence type="ECO:0000313" key="9">
    <source>
        <dbReference type="Proteomes" id="UP000295066"/>
    </source>
</evidence>
<dbReference type="PANTHER" id="PTHR30201">
    <property type="entry name" value="TRIPHOSPHORIBOSYL-DEPHOSPHO-COA SYNTHASE"/>
    <property type="match status" value="1"/>
</dbReference>
<dbReference type="HAMAP" id="MF_00397">
    <property type="entry name" value="CitG"/>
    <property type="match status" value="1"/>
</dbReference>
<dbReference type="Pfam" id="PF01874">
    <property type="entry name" value="CitG"/>
    <property type="match status" value="1"/>
</dbReference>
<comment type="caution">
    <text evidence="8">The sequence shown here is derived from an EMBL/GenBank/DDBJ whole genome shotgun (WGS) entry which is preliminary data.</text>
</comment>
<keyword evidence="5 7" id="KW-0067">ATP-binding</keyword>
<evidence type="ECO:0000256" key="2">
    <source>
        <dbReference type="ARBA" id="ARBA00022679"/>
    </source>
</evidence>
<accession>A0A4R8MBS6</accession>
<keyword evidence="4 7" id="KW-0547">Nucleotide-binding</keyword>
<protein>
    <recommendedName>
        <fullName evidence="7">Probable 2-(5''-triphosphoribosyl)-3'-dephosphocoenzyme-A synthase</fullName>
        <shortName evidence="7">2-(5''-triphosphoribosyl)-3'-dephospho-CoA synthase</shortName>
        <ecNumber evidence="7">2.4.2.52</ecNumber>
    </recommendedName>
</protein>
<evidence type="ECO:0000256" key="6">
    <source>
        <dbReference type="ARBA" id="ARBA00048574"/>
    </source>
</evidence>
<evidence type="ECO:0000256" key="4">
    <source>
        <dbReference type="ARBA" id="ARBA00022741"/>
    </source>
</evidence>
<dbReference type="EC" id="2.4.2.52" evidence="7"/>
<keyword evidence="3" id="KW-0548">Nucleotidyltransferase</keyword>
<dbReference type="Proteomes" id="UP000295066">
    <property type="component" value="Unassembled WGS sequence"/>
</dbReference>
<keyword evidence="2 7" id="KW-0808">Transferase</keyword>
<dbReference type="Pfam" id="PF03802">
    <property type="entry name" value="CitX"/>
    <property type="match status" value="1"/>
</dbReference>
<comment type="catalytic activity">
    <reaction evidence="6">
        <text>apo-[citrate lyase ACP] + 2'-(5''-triphospho-alpha-D-ribosyl)-3'-dephospho-CoA = holo-[citrate lyase ACP] + diphosphate</text>
        <dbReference type="Rhea" id="RHEA:16333"/>
        <dbReference type="Rhea" id="RHEA-COMP:10157"/>
        <dbReference type="Rhea" id="RHEA-COMP:10158"/>
        <dbReference type="ChEBI" id="CHEBI:29999"/>
        <dbReference type="ChEBI" id="CHEBI:33019"/>
        <dbReference type="ChEBI" id="CHEBI:61378"/>
        <dbReference type="ChEBI" id="CHEBI:82683"/>
        <dbReference type="EC" id="2.7.7.61"/>
    </reaction>
</comment>
<evidence type="ECO:0000256" key="7">
    <source>
        <dbReference type="HAMAP-Rule" id="MF_00397"/>
    </source>
</evidence>
<dbReference type="Gene3D" id="1.10.4200.10">
    <property type="entry name" value="Triphosphoribosyl-dephospho-CoA protein"/>
    <property type="match status" value="2"/>
</dbReference>
<comment type="similarity">
    <text evidence="7">Belongs to the CitG/MdcB family.</text>
</comment>
<evidence type="ECO:0000256" key="3">
    <source>
        <dbReference type="ARBA" id="ARBA00022695"/>
    </source>
</evidence>
<name>A0A4R8MBS6_9BACT</name>
<proteinExistence type="inferred from homology"/>
<evidence type="ECO:0000256" key="1">
    <source>
        <dbReference type="ARBA" id="ARBA00001210"/>
    </source>
</evidence>
<dbReference type="PANTHER" id="PTHR30201:SF2">
    <property type="entry name" value="2-(5''-TRIPHOSPHORIBOSYL)-3'-DEPHOSPHOCOENZYME-A SYNTHASE"/>
    <property type="match status" value="1"/>
</dbReference>
<gene>
    <name evidence="7" type="primary">citG</name>
    <name evidence="8" type="ORF">C8D99_10651</name>
</gene>
<dbReference type="GO" id="GO:0005524">
    <property type="term" value="F:ATP binding"/>
    <property type="evidence" value="ECO:0007669"/>
    <property type="project" value="UniProtKB-KW"/>
</dbReference>
<reference evidence="8 9" key="1">
    <citation type="submission" date="2019-03" db="EMBL/GenBank/DDBJ databases">
        <title>Genomic Encyclopedia of Type Strains, Phase IV (KMG-IV): sequencing the most valuable type-strain genomes for metagenomic binning, comparative biology and taxonomic classification.</title>
        <authorList>
            <person name="Goeker M."/>
        </authorList>
    </citation>
    <scope>NUCLEOTIDE SEQUENCE [LARGE SCALE GENOMIC DNA]</scope>
    <source>
        <strain evidence="8 9">DSM 25964</strain>
    </source>
</reference>
<keyword evidence="9" id="KW-1185">Reference proteome</keyword>
<sequence>MNSSVLDAREDRWNRRRALAASLPSGWSVLSFTLRMPAFLRLGGGFDLQAKGLFMDLVFHLGSLGFAVESPAFAVRADGPEGLCAVRGDASAVKGAAVEFEEDHPRGCLADGDVMDSLCGEIGRESLGLPPRRCLVCGRRAAECVAGRTHGTEEIRTSVERILSIPGGVPGEGPVASIAGAARKAVLFETAASPKPGLVDPLSRGAHGDMDYFTFLASAAALAPEWELFARLGSRFRGNEPAGLLPSLREEGLRAERMMFSATGGINTHKGLIFSLGVLCASAGMLASEGIPLSPEACASRGGAIVRGITERDFASLKGTGGGRRLTAGERFYLSEGVTGIRGEAEKGFPSVTGTGLPALRSSLAKGLSLNDAMVDGLLALMTVVEDTNILSRGGREGERTVREGAARAMELGGMSSKKGKEAVRKMNGLYTRNNLSPGGSADLLAVTVFLHLLTPASG</sequence>
<dbReference type="AlphaFoldDB" id="A0A4R8MBS6"/>
<comment type="catalytic activity">
    <reaction evidence="1 7">
        <text>3'-dephospho-CoA + ATP = 2'-(5''-triphospho-alpha-D-ribosyl)-3'-dephospho-CoA + adenine</text>
        <dbReference type="Rhea" id="RHEA:15117"/>
        <dbReference type="ChEBI" id="CHEBI:16708"/>
        <dbReference type="ChEBI" id="CHEBI:30616"/>
        <dbReference type="ChEBI" id="CHEBI:57328"/>
        <dbReference type="ChEBI" id="CHEBI:61378"/>
        <dbReference type="EC" id="2.4.2.52"/>
    </reaction>
</comment>
<dbReference type="RefSeq" id="WP_133957248.1">
    <property type="nucleotide sequence ID" value="NZ_SORI01000006.1"/>
</dbReference>
<dbReference type="GO" id="GO:0051191">
    <property type="term" value="P:prosthetic group biosynthetic process"/>
    <property type="evidence" value="ECO:0007669"/>
    <property type="project" value="InterPro"/>
</dbReference>
<dbReference type="InterPro" id="IPR017551">
    <property type="entry name" value="TriPribosyl-deP-CoA_syn_CitG"/>
</dbReference>
<dbReference type="EMBL" id="SORI01000006">
    <property type="protein sequence ID" value="TDY61196.1"/>
    <property type="molecule type" value="Genomic_DNA"/>
</dbReference>
<dbReference type="GO" id="GO:0050519">
    <property type="term" value="F:holo-citrate lyase synthase activity"/>
    <property type="evidence" value="ECO:0007669"/>
    <property type="project" value="UniProtKB-EC"/>
</dbReference>
<evidence type="ECO:0000256" key="5">
    <source>
        <dbReference type="ARBA" id="ARBA00022840"/>
    </source>
</evidence>
<dbReference type="GO" id="GO:0046917">
    <property type="term" value="F:triphosphoribosyl-dephospho-CoA synthase activity"/>
    <property type="evidence" value="ECO:0007669"/>
    <property type="project" value="UniProtKB-UniRule"/>
</dbReference>
<dbReference type="OrthoDB" id="114886at2"/>
<dbReference type="InterPro" id="IPR005551">
    <property type="entry name" value="CitX"/>
</dbReference>
<dbReference type="InterPro" id="IPR002736">
    <property type="entry name" value="CitG"/>
</dbReference>
<organism evidence="8 9">
    <name type="scientific">Aminivibrio pyruvatiphilus</name>
    <dbReference type="NCBI Taxonomy" id="1005740"/>
    <lineage>
        <taxon>Bacteria</taxon>
        <taxon>Thermotogati</taxon>
        <taxon>Synergistota</taxon>
        <taxon>Synergistia</taxon>
        <taxon>Synergistales</taxon>
        <taxon>Aminobacteriaceae</taxon>
        <taxon>Aminivibrio</taxon>
    </lineage>
</organism>